<gene>
    <name evidence="4" type="ORF">ACFQ0F_00285</name>
</gene>
<keyword evidence="1 2" id="KW-0732">Signal</keyword>
<dbReference type="Gene3D" id="2.40.160.10">
    <property type="entry name" value="Porin"/>
    <property type="match status" value="1"/>
</dbReference>
<feature type="domain" description="Outer membrane protein beta-barrel" evidence="3">
    <location>
        <begin position="8"/>
        <end position="198"/>
    </location>
</feature>
<feature type="chain" id="PRO_5047422672" evidence="2">
    <location>
        <begin position="22"/>
        <end position="199"/>
    </location>
</feature>
<evidence type="ECO:0000313" key="5">
    <source>
        <dbReference type="Proteomes" id="UP001597044"/>
    </source>
</evidence>
<evidence type="ECO:0000256" key="2">
    <source>
        <dbReference type="SAM" id="SignalP"/>
    </source>
</evidence>
<dbReference type="Pfam" id="PF13505">
    <property type="entry name" value="OMP_b-brl"/>
    <property type="match status" value="1"/>
</dbReference>
<accession>A0ABW3HC94</accession>
<sequence>MKLQKIALAVALVAAPLSAFAGGSVDVFYVDQDLDIQGGGSDDGNGYGFRGLAELGHGVSLTALHQDADLDTANGNLKETRIGLSYDRGMNGFSVGGGLETVTLDINGGGPGTSLRGYSANVHASISPVENLSAYARIGYTDVDDLDGVEYEVGASYAFTPEVAGFIEYRMAQLETTASGPSADVDLDTLRVGARYTFK</sequence>
<protein>
    <submittedName>
        <fullName evidence="4">Porin</fullName>
    </submittedName>
</protein>
<name>A0ABW3HC94_9GAMM</name>
<dbReference type="EMBL" id="JBHTIT010000001">
    <property type="protein sequence ID" value="MFD0948844.1"/>
    <property type="molecule type" value="Genomic_DNA"/>
</dbReference>
<feature type="signal peptide" evidence="2">
    <location>
        <begin position="1"/>
        <end position="21"/>
    </location>
</feature>
<proteinExistence type="predicted"/>
<reference evidence="5" key="1">
    <citation type="journal article" date="2019" name="Int. J. Syst. Evol. Microbiol.">
        <title>The Global Catalogue of Microorganisms (GCM) 10K type strain sequencing project: providing services to taxonomists for standard genome sequencing and annotation.</title>
        <authorList>
            <consortium name="The Broad Institute Genomics Platform"/>
            <consortium name="The Broad Institute Genome Sequencing Center for Infectious Disease"/>
            <person name="Wu L."/>
            <person name="Ma J."/>
        </authorList>
    </citation>
    <scope>NUCLEOTIDE SEQUENCE [LARGE SCALE GENOMIC DNA]</scope>
    <source>
        <strain evidence="5">CCUG 63419</strain>
    </source>
</reference>
<comment type="caution">
    <text evidence="4">The sequence shown here is derived from an EMBL/GenBank/DDBJ whole genome shotgun (WGS) entry which is preliminary data.</text>
</comment>
<evidence type="ECO:0000259" key="3">
    <source>
        <dbReference type="Pfam" id="PF13505"/>
    </source>
</evidence>
<evidence type="ECO:0000256" key="1">
    <source>
        <dbReference type="ARBA" id="ARBA00022729"/>
    </source>
</evidence>
<dbReference type="SUPFAM" id="SSF56935">
    <property type="entry name" value="Porins"/>
    <property type="match status" value="1"/>
</dbReference>
<dbReference type="RefSeq" id="WP_340675200.1">
    <property type="nucleotide sequence ID" value="NZ_JBHTIT010000001.1"/>
</dbReference>
<dbReference type="InterPro" id="IPR027385">
    <property type="entry name" value="Beta-barrel_OMP"/>
</dbReference>
<organism evidence="4 5">
    <name type="scientific">Paraperlucidibaca wandonensis</name>
    <dbReference type="NCBI Taxonomy" id="1268273"/>
    <lineage>
        <taxon>Bacteria</taxon>
        <taxon>Pseudomonadati</taxon>
        <taxon>Pseudomonadota</taxon>
        <taxon>Gammaproteobacteria</taxon>
        <taxon>Moraxellales</taxon>
        <taxon>Moraxellaceae</taxon>
        <taxon>Paraperlucidibaca</taxon>
    </lineage>
</organism>
<dbReference type="InterPro" id="IPR023614">
    <property type="entry name" value="Porin_dom_sf"/>
</dbReference>
<dbReference type="Proteomes" id="UP001597044">
    <property type="component" value="Unassembled WGS sequence"/>
</dbReference>
<evidence type="ECO:0000313" key="4">
    <source>
        <dbReference type="EMBL" id="MFD0948844.1"/>
    </source>
</evidence>
<keyword evidence="5" id="KW-1185">Reference proteome</keyword>